<feature type="compositionally biased region" description="Polar residues" evidence="8">
    <location>
        <begin position="171"/>
        <end position="180"/>
    </location>
</feature>
<dbReference type="EMBL" id="CAJPEV010002186">
    <property type="protein sequence ID" value="CAG0896038.1"/>
    <property type="molecule type" value="Genomic_DNA"/>
</dbReference>
<feature type="region of interest" description="Disordered" evidence="8">
    <location>
        <begin position="171"/>
        <end position="198"/>
    </location>
</feature>
<feature type="compositionally biased region" description="Acidic residues" evidence="8">
    <location>
        <begin position="118"/>
        <end position="140"/>
    </location>
</feature>
<comment type="similarity">
    <text evidence="3">Belongs to the pICln (TC 1.A.47) family.</text>
</comment>
<dbReference type="GO" id="GO:0034715">
    <property type="term" value="C:pICln-Sm protein complex"/>
    <property type="evidence" value="ECO:0007669"/>
    <property type="project" value="InterPro"/>
</dbReference>
<dbReference type="OrthoDB" id="19714at2759"/>
<dbReference type="GO" id="GO:0045292">
    <property type="term" value="P:mRNA cis splicing, via spliceosome"/>
    <property type="evidence" value="ECO:0007669"/>
    <property type="project" value="TreeGrafter"/>
</dbReference>
<dbReference type="InterPro" id="IPR039924">
    <property type="entry name" value="ICln/Lot5/Saf5"/>
</dbReference>
<dbReference type="Gene3D" id="2.30.29.30">
    <property type="entry name" value="Pleckstrin-homology domain (PH domain)/Phosphotyrosine-binding domain (PTB)"/>
    <property type="match status" value="1"/>
</dbReference>
<evidence type="ECO:0000256" key="2">
    <source>
        <dbReference type="ARBA" id="ARBA00004496"/>
    </source>
</evidence>
<evidence type="ECO:0000256" key="4">
    <source>
        <dbReference type="ARBA" id="ARBA00015653"/>
    </source>
</evidence>
<keyword evidence="10" id="KW-1185">Reference proteome</keyword>
<sequence length="198" mass="21458">MVIESELISSLPPPTENVKIHQPQTLAFVNHEDLGKGTLYIGESHLSWVHESGQPVLSFNYMDICIHAISRDSSSFPHPCLYMMLDNSSRTENLGPENAHNIDRGALDGVVIRGPGGNDEEMDVGDAVNGEDDDDNDGPDQGDGGTPGTMEVRLVPEDPAILESMFQAMSECQTLHQDPNQPVYDGYPGGADPVDTNK</sequence>
<evidence type="ECO:0000256" key="6">
    <source>
        <dbReference type="ARBA" id="ARBA00023242"/>
    </source>
</evidence>
<evidence type="ECO:0000256" key="3">
    <source>
        <dbReference type="ARBA" id="ARBA00007054"/>
    </source>
</evidence>
<dbReference type="GO" id="GO:0005829">
    <property type="term" value="C:cytosol"/>
    <property type="evidence" value="ECO:0007669"/>
    <property type="project" value="InterPro"/>
</dbReference>
<evidence type="ECO:0000313" key="9">
    <source>
        <dbReference type="EMBL" id="CAD7249227.1"/>
    </source>
</evidence>
<evidence type="ECO:0000313" key="10">
    <source>
        <dbReference type="Proteomes" id="UP000677054"/>
    </source>
</evidence>
<dbReference type="GO" id="GO:0005681">
    <property type="term" value="C:spliceosomal complex"/>
    <property type="evidence" value="ECO:0007669"/>
    <property type="project" value="TreeGrafter"/>
</dbReference>
<reference evidence="9" key="1">
    <citation type="submission" date="2020-11" db="EMBL/GenBank/DDBJ databases">
        <authorList>
            <person name="Tran Van P."/>
        </authorList>
    </citation>
    <scope>NUCLEOTIDE SEQUENCE</scope>
</reference>
<dbReference type="InterPro" id="IPR011993">
    <property type="entry name" value="PH-like_dom_sf"/>
</dbReference>
<evidence type="ECO:0000256" key="1">
    <source>
        <dbReference type="ARBA" id="ARBA00004123"/>
    </source>
</evidence>
<proteinExistence type="inferred from homology"/>
<keyword evidence="6" id="KW-0539">Nucleus</keyword>
<dbReference type="GO" id="GO:0034709">
    <property type="term" value="C:methylosome"/>
    <property type="evidence" value="ECO:0007669"/>
    <property type="project" value="InterPro"/>
</dbReference>
<dbReference type="Proteomes" id="UP000677054">
    <property type="component" value="Unassembled WGS sequence"/>
</dbReference>
<dbReference type="GO" id="GO:0005886">
    <property type="term" value="C:plasma membrane"/>
    <property type="evidence" value="ECO:0007669"/>
    <property type="project" value="InterPro"/>
</dbReference>
<evidence type="ECO:0000256" key="8">
    <source>
        <dbReference type="SAM" id="MobiDB-lite"/>
    </source>
</evidence>
<name>A0A7R8XG11_9CRUS</name>
<comment type="subcellular location">
    <subcellularLocation>
        <location evidence="2">Cytoplasm</location>
    </subcellularLocation>
    <subcellularLocation>
        <location evidence="1">Nucleus</location>
    </subcellularLocation>
</comment>
<evidence type="ECO:0000256" key="7">
    <source>
        <dbReference type="ARBA" id="ARBA00045890"/>
    </source>
</evidence>
<dbReference type="GO" id="GO:0006821">
    <property type="term" value="P:chloride transport"/>
    <property type="evidence" value="ECO:0007669"/>
    <property type="project" value="InterPro"/>
</dbReference>
<dbReference type="GO" id="GO:0006884">
    <property type="term" value="P:cell volume homeostasis"/>
    <property type="evidence" value="ECO:0007669"/>
    <property type="project" value="InterPro"/>
</dbReference>
<gene>
    <name evidence="9" type="ORF">DSTB1V02_LOCUS9026</name>
</gene>
<dbReference type="PRINTS" id="PR01348">
    <property type="entry name" value="ICLNCHANNEL"/>
</dbReference>
<keyword evidence="5" id="KW-0963">Cytoplasm</keyword>
<dbReference type="AlphaFoldDB" id="A0A7R8XG11"/>
<organism evidence="9">
    <name type="scientific">Darwinula stevensoni</name>
    <dbReference type="NCBI Taxonomy" id="69355"/>
    <lineage>
        <taxon>Eukaryota</taxon>
        <taxon>Metazoa</taxon>
        <taxon>Ecdysozoa</taxon>
        <taxon>Arthropoda</taxon>
        <taxon>Crustacea</taxon>
        <taxon>Oligostraca</taxon>
        <taxon>Ostracoda</taxon>
        <taxon>Podocopa</taxon>
        <taxon>Podocopida</taxon>
        <taxon>Darwinulocopina</taxon>
        <taxon>Darwinuloidea</taxon>
        <taxon>Darwinulidae</taxon>
        <taxon>Darwinula</taxon>
    </lineage>
</organism>
<evidence type="ECO:0000256" key="5">
    <source>
        <dbReference type="ARBA" id="ARBA00022490"/>
    </source>
</evidence>
<accession>A0A7R8XG11</accession>
<dbReference type="GO" id="GO:0000387">
    <property type="term" value="P:spliceosomal snRNP assembly"/>
    <property type="evidence" value="ECO:0007669"/>
    <property type="project" value="InterPro"/>
</dbReference>
<protein>
    <recommendedName>
        <fullName evidence="4">Methylosome subunit pICln</fullName>
    </recommendedName>
</protein>
<dbReference type="PANTHER" id="PTHR21399">
    <property type="entry name" value="CHLORIDE CONDUCTANCE REGULATORY PROTEIN ICLN"/>
    <property type="match status" value="1"/>
</dbReference>
<comment type="function">
    <text evidence="7">Involved in both the assembly of spliceosomal snRNPs and the methylation of Sm proteins. Chaperone that regulates the assembly of spliceosomal U1, U2, U4 and U5 small nuclear ribonucleoproteins (snRNPs), the building blocks of the spliceosome, and thereby plays an important role in the splicing of cellular pre-mRNAs. Most spliceosomal snRNPs contain a common set of Sm proteins SNRPB, SNRPD1, SNRPD2, SNRPD3, SNRPE, SNRPF and SNRPG that assemble in a heptameric protein ring on the Sm site of the small nuclear RNA to form the core snRNP (Sm core). In the cytosol, the Sm proteins SNRPD1, SNRPD2, SNRPE, SNRPF and SNRPG are trapped in an inactive 6S pICln-Sm complex by the chaperone CLNS1A that controls the assembly of the core snRNP. Dissociation by the SMN complex of CLNS1A from the trapped Sm proteins and their transfer to an SMN-Sm complex triggers the assembly of core snRNPs and their transport to the nucleus.</text>
</comment>
<feature type="region of interest" description="Disordered" evidence="8">
    <location>
        <begin position="112"/>
        <end position="158"/>
    </location>
</feature>
<dbReference type="InterPro" id="IPR003521">
    <property type="entry name" value="ICln"/>
</dbReference>
<dbReference type="Pfam" id="PF03517">
    <property type="entry name" value="Voldacs"/>
    <property type="match status" value="1"/>
</dbReference>
<dbReference type="PANTHER" id="PTHR21399:SF0">
    <property type="entry name" value="METHYLOSOME SUBUNIT PICLN"/>
    <property type="match status" value="1"/>
</dbReference>
<dbReference type="EMBL" id="LR901703">
    <property type="protein sequence ID" value="CAD7249227.1"/>
    <property type="molecule type" value="Genomic_DNA"/>
</dbReference>